<feature type="chain" id="PRO_5045214500" evidence="1">
    <location>
        <begin position="28"/>
        <end position="793"/>
    </location>
</feature>
<accession>A0ABU5RDI4</accession>
<dbReference type="RefSeq" id="WP_323332074.1">
    <property type="nucleotide sequence ID" value="NZ_JAYFSI010000009.1"/>
</dbReference>
<dbReference type="NCBIfam" id="NF033679">
    <property type="entry name" value="DNRLRE_dom"/>
    <property type="match status" value="1"/>
</dbReference>
<gene>
    <name evidence="2" type="ORF">VA596_32695</name>
</gene>
<dbReference type="EMBL" id="JAYFSI010000009">
    <property type="protein sequence ID" value="MEA5364328.1"/>
    <property type="molecule type" value="Genomic_DNA"/>
</dbReference>
<keyword evidence="1" id="KW-0732">Signal</keyword>
<name>A0ABU5RDI4_9PSEU</name>
<keyword evidence="3" id="KW-1185">Reference proteome</keyword>
<evidence type="ECO:0000313" key="3">
    <source>
        <dbReference type="Proteomes" id="UP001304298"/>
    </source>
</evidence>
<organism evidence="2 3">
    <name type="scientific">Amycolatopsis heterodermiae</name>
    <dbReference type="NCBI Taxonomy" id="3110235"/>
    <lineage>
        <taxon>Bacteria</taxon>
        <taxon>Bacillati</taxon>
        <taxon>Actinomycetota</taxon>
        <taxon>Actinomycetes</taxon>
        <taxon>Pseudonocardiales</taxon>
        <taxon>Pseudonocardiaceae</taxon>
        <taxon>Amycolatopsis</taxon>
    </lineage>
</organism>
<sequence length="793" mass="82152">MGSKVRAAAVFAVTSALLAAGAAVVTAAPAAASTITGIAAGSWAYVDSAAPRTSFTDPAGDVPVGAHTYANGVTHVSKSYVTFDLSALRGTRLERAGVSVDETTVADCSAPRTTELWLTDPAKKPTWNNQPAELVEAGGPIVDTSCPARGVFWNATTAVQNALDAGRKTATFALRLPDAQQSDPKSGRAYDPHATLSISYNRAPLKPVQLTVDTTHACAAKPVVVGPGSTSLGAVITDPDGDFGQAEWALWPVDHPDQKTTLQNYFSGNGAVSVDVRDRLADATTYAWQVRGLDGPDAGPWSAVCKLTTDFVPPDKPPVVSSKDYYEVGLGTGGTGVPGSFTFAANGVPDVVGYYYGLFGSPRDHVAATHKGGPATVTVVPDSSGPQYLSVWSVDAAGTWSDRTDYRFWVAANGPSMTCAPAHAYLGETQHCTFAPHGTDGASGYVYSIDGEPEITAPAGPDHTATIDVTPSEATKPYYVTVRARMGNGNLSGPGGGQLPIDRGLPVVDVPADAMVGKPVVFTLHAPLPGSVTFTYDWDYGDPVTVPVGPDGTARVTIVPDSAYGHYLDVHTTTGAGLVSATNEVSVQVASNEPTVTSTEYPEGRQGGYVTTPGTFRFSSSVPGVVGYTYTYRGSAVTVPAGPDGTASAALTPLSTDTQYLEVTSTFADGTVSEPAYYSFHPRSAAPPLTCDADGGAQPGQVVHCTLTPVQPGLAVYGYSVRTWSTTGPEVAVQPAGDGTAAFEFTVPALPERELLSVTAWSANAAGQRSDTSYTSFYVTPDPASLPRAVRAS</sequence>
<comment type="caution">
    <text evidence="2">The sequence shown here is derived from an EMBL/GenBank/DDBJ whole genome shotgun (WGS) entry which is preliminary data.</text>
</comment>
<proteinExistence type="predicted"/>
<evidence type="ECO:0000256" key="1">
    <source>
        <dbReference type="SAM" id="SignalP"/>
    </source>
</evidence>
<dbReference type="Proteomes" id="UP001304298">
    <property type="component" value="Unassembled WGS sequence"/>
</dbReference>
<reference evidence="2 3" key="1">
    <citation type="submission" date="2023-12" db="EMBL/GenBank/DDBJ databases">
        <title>Amycolatopsis sp. V23-08.</title>
        <authorList>
            <person name="Somphong A."/>
        </authorList>
    </citation>
    <scope>NUCLEOTIDE SEQUENCE [LARGE SCALE GENOMIC DNA]</scope>
    <source>
        <strain evidence="2 3">V23-08</strain>
    </source>
</reference>
<feature type="signal peptide" evidence="1">
    <location>
        <begin position="1"/>
        <end position="27"/>
    </location>
</feature>
<evidence type="ECO:0000313" key="2">
    <source>
        <dbReference type="EMBL" id="MEA5364328.1"/>
    </source>
</evidence>
<protein>
    <submittedName>
        <fullName evidence="2">DNRLRE domain-containing protein</fullName>
    </submittedName>
</protein>